<name>A0ACB7P351_9PEZI</name>
<reference evidence="1 2" key="1">
    <citation type="journal article" date="2021" name="Nat. Commun.">
        <title>Genetic determinants of endophytism in the Arabidopsis root mycobiome.</title>
        <authorList>
            <person name="Mesny F."/>
            <person name="Miyauchi S."/>
            <person name="Thiergart T."/>
            <person name="Pickel B."/>
            <person name="Atanasova L."/>
            <person name="Karlsson M."/>
            <person name="Huettel B."/>
            <person name="Barry K.W."/>
            <person name="Haridas S."/>
            <person name="Chen C."/>
            <person name="Bauer D."/>
            <person name="Andreopoulos W."/>
            <person name="Pangilinan J."/>
            <person name="LaButti K."/>
            <person name="Riley R."/>
            <person name="Lipzen A."/>
            <person name="Clum A."/>
            <person name="Drula E."/>
            <person name="Henrissat B."/>
            <person name="Kohler A."/>
            <person name="Grigoriev I.V."/>
            <person name="Martin F.M."/>
            <person name="Hacquard S."/>
        </authorList>
    </citation>
    <scope>NUCLEOTIDE SEQUENCE [LARGE SCALE GENOMIC DNA]</scope>
    <source>
        <strain evidence="1 2">MPI-SDFR-AT-0079</strain>
    </source>
</reference>
<accession>A0ACB7P351</accession>
<evidence type="ECO:0000313" key="2">
    <source>
        <dbReference type="Proteomes" id="UP000724584"/>
    </source>
</evidence>
<sequence length="574" mass="60539">MSARTTKAPPPRPSPLFGVRIEVYLKVKANFEAFTTHLQRTSPDGLPGYWRAWDFDLGNDTTDVKARRTQRDQLKSIVIAAIDHVIGPDHGWSCEYEGSLKEKLLRLDNPRKWWGVKIISPPMSASKQWQLEIDMAFTGLDKFFDFYTDDSCGCHVHVSPGPTMQNGYTLDQLVRMAQGAFFWENGLCELLPPKRRTNEHARPNYTAFATSVYQAVPRTGWGQVFNEIESAANSRLPQPDLLKALQRGPNTTRNLSTDFSPVDKIGAIALRRQAGTASAITTIHRILLAVTLHISALRYDFDSVRDRKDYTTGEELIKELAGCIKKLPETCHGSRFVAFLKWSLESYADGKSYTTQEINAREEALHQGKTPPAQTSHRPAPGLSSSSQTPPAATARASATSGTATSGPQGRQGQGQTPTRAPAATSTPARRGGGAAGGGQSTSTTSTTATRNPAPQAGGGGRGGGGPTASTTPARTSGGGGGGGRGGNTQGSTSAARGGGGGATTRLPERPAAAASSTARTAGGSNSTATASTTNATTTPAAGGGGGGRQREGGRETSPVRRPVARRRQGGAEG</sequence>
<gene>
    <name evidence="1" type="ORF">F5144DRAFT_615225</name>
</gene>
<proteinExistence type="predicted"/>
<comment type="caution">
    <text evidence="1">The sequence shown here is derived from an EMBL/GenBank/DDBJ whole genome shotgun (WGS) entry which is preliminary data.</text>
</comment>
<evidence type="ECO:0000313" key="1">
    <source>
        <dbReference type="EMBL" id="KAH6623438.1"/>
    </source>
</evidence>
<dbReference type="Proteomes" id="UP000724584">
    <property type="component" value="Unassembled WGS sequence"/>
</dbReference>
<dbReference type="EMBL" id="JAGIZQ010000006">
    <property type="protein sequence ID" value="KAH6623438.1"/>
    <property type="molecule type" value="Genomic_DNA"/>
</dbReference>
<organism evidence="1 2">
    <name type="scientific">Chaetomium tenue</name>
    <dbReference type="NCBI Taxonomy" id="1854479"/>
    <lineage>
        <taxon>Eukaryota</taxon>
        <taxon>Fungi</taxon>
        <taxon>Dikarya</taxon>
        <taxon>Ascomycota</taxon>
        <taxon>Pezizomycotina</taxon>
        <taxon>Sordariomycetes</taxon>
        <taxon>Sordariomycetidae</taxon>
        <taxon>Sordariales</taxon>
        <taxon>Chaetomiaceae</taxon>
        <taxon>Chaetomium</taxon>
    </lineage>
</organism>
<keyword evidence="2" id="KW-1185">Reference proteome</keyword>
<protein>
    <submittedName>
        <fullName evidence="1">Uncharacterized protein</fullName>
    </submittedName>
</protein>